<organism evidence="2 3">
    <name type="scientific">Fusarium torulosum</name>
    <dbReference type="NCBI Taxonomy" id="33205"/>
    <lineage>
        <taxon>Eukaryota</taxon>
        <taxon>Fungi</taxon>
        <taxon>Dikarya</taxon>
        <taxon>Ascomycota</taxon>
        <taxon>Pezizomycotina</taxon>
        <taxon>Sordariomycetes</taxon>
        <taxon>Hypocreomycetidae</taxon>
        <taxon>Hypocreales</taxon>
        <taxon>Nectriaceae</taxon>
        <taxon>Fusarium</taxon>
    </lineage>
</organism>
<name>A0AAE8M1Z8_9HYPO</name>
<reference evidence="2" key="1">
    <citation type="submission" date="2018-03" db="EMBL/GenBank/DDBJ databases">
        <authorList>
            <person name="Guldener U."/>
        </authorList>
    </citation>
    <scope>NUCLEOTIDE SEQUENCE</scope>
</reference>
<dbReference type="Proteomes" id="UP001187734">
    <property type="component" value="Unassembled WGS sequence"/>
</dbReference>
<gene>
    <name evidence="2" type="ORF">FTOL_02381</name>
</gene>
<proteinExistence type="predicted"/>
<feature type="domain" description="Heterokaryon incompatibility" evidence="1">
    <location>
        <begin position="81"/>
        <end position="249"/>
    </location>
</feature>
<protein>
    <recommendedName>
        <fullName evidence="1">Heterokaryon incompatibility domain-containing protein</fullName>
    </recommendedName>
</protein>
<comment type="caution">
    <text evidence="2">The sequence shown here is derived from an EMBL/GenBank/DDBJ whole genome shotgun (WGS) entry which is preliminary data.</text>
</comment>
<accession>A0AAE8M1Z8</accession>
<keyword evidence="3" id="KW-1185">Reference proteome</keyword>
<dbReference type="PANTHER" id="PTHR24148:SF73">
    <property type="entry name" value="HET DOMAIN PROTEIN (AFU_ORTHOLOGUE AFUA_8G01020)"/>
    <property type="match status" value="1"/>
</dbReference>
<evidence type="ECO:0000259" key="1">
    <source>
        <dbReference type="Pfam" id="PF06985"/>
    </source>
</evidence>
<dbReference type="Pfam" id="PF26639">
    <property type="entry name" value="Het-6_barrel"/>
    <property type="match status" value="1"/>
</dbReference>
<dbReference type="InterPro" id="IPR010730">
    <property type="entry name" value="HET"/>
</dbReference>
<evidence type="ECO:0000313" key="3">
    <source>
        <dbReference type="Proteomes" id="UP001187734"/>
    </source>
</evidence>
<dbReference type="InterPro" id="IPR052895">
    <property type="entry name" value="HetReg/Transcr_Mod"/>
</dbReference>
<dbReference type="Pfam" id="PF06985">
    <property type="entry name" value="HET"/>
    <property type="match status" value="1"/>
</dbReference>
<sequence>MVESSLEPLVHQWSLSQDSPFEYTPLHAEQIRLLQLNSASEEEDLLRGELLVKSLDELPPRARPGHHCENEPIDPKKHVCFEAISYVWGDTTLTDSLFTPQGYIPITASLGSILRRLRDTSKSQLYWADGICINQSDMAEKEIQVSLMGVIYSSAIRVVCDICDETEDISLILDAMDKYWKRSMRHGYMMGQGGGMVLSGASTAKVMDVRLPTDEEADAIEELEGEEWPKRYLKLVSAPWFHRLWVVQEFVLGRDVTMVFGRRHVPWGQLWAGTIWYSGVSWPWDSADFTTEQVTSLFMSYNAMCLVRSCRTVDINTPHGREFNKLVKLLLCGVEMNQANLSMCLIFFCSHGCTVPRDRYFGILGMVDEEDRKNAVGLKPDYTSPMREITMNFWKYALQYASGGELILSAGLPGRVEGYPSWLRDISAPSPLSHIWIGAPLSTAWHKAGGVSSTWSAKFSDDDPECLFVQGYHVDDVSEKSSLGPLERFDLNGLAQWLNEAFVLFTSGLDTLDCEADMRYPLTGEHIHEAAFKAACDFNCQDATPAGIKAFEPFLRMGLSIPLVATSDSIEGEDIEAKIITAFQDEADVLEALFLRVYSSRGLRFYRTKKGLITMLHKKVCVGDSIWILKGCRLPVVLRPSVSHPGSFEFVGGGYVYGLMNGEALHRPGFRWKGVSLR</sequence>
<dbReference type="AlphaFoldDB" id="A0AAE8M1Z8"/>
<dbReference type="PANTHER" id="PTHR24148">
    <property type="entry name" value="ANKYRIN REPEAT DOMAIN-CONTAINING PROTEIN 39 HOMOLOG-RELATED"/>
    <property type="match status" value="1"/>
</dbReference>
<evidence type="ECO:0000313" key="2">
    <source>
        <dbReference type="EMBL" id="SPJ72652.1"/>
    </source>
</evidence>
<dbReference type="EMBL" id="ONZP01000070">
    <property type="protein sequence ID" value="SPJ72652.1"/>
    <property type="molecule type" value="Genomic_DNA"/>
</dbReference>